<name>A0A0F9S716_9ZZZZ</name>
<accession>A0A0F9S716</accession>
<gene>
    <name evidence="1" type="ORF">LCGC14_0810310</name>
</gene>
<comment type="caution">
    <text evidence="1">The sequence shown here is derived from an EMBL/GenBank/DDBJ whole genome shotgun (WGS) entry which is preliminary data.</text>
</comment>
<evidence type="ECO:0000313" key="1">
    <source>
        <dbReference type="EMBL" id="KKN32801.1"/>
    </source>
</evidence>
<sequence>MKIGEAREIALERCCCDMEIARAEVIVLSKKRNKLVVEATDKYAIKFVLKQLEAANKDLKVLSVKQKGLRRKRRDDGREIRSAFVQHGPIAMSRRGRFQFNVEYKDETHGFMCSYNQLFKDDRLVWAKKSFPGIRKTARKSIPSYLVPHVWREVADPWTALSKSSPWAVYLLLENMALDHVWISSASHGVYGSRWIYGAGYDRGTFRVVTGNAGRSNVVCTELDDTMDIAILKKSSGSKIFVGAASGKVLQIPLYGWGGSTKVYSRKARRSVDRDYSTYERLAWHYLRNYANNTVKEKNRIPADKLRVKKKGHLWRPE</sequence>
<reference evidence="1" key="1">
    <citation type="journal article" date="2015" name="Nature">
        <title>Complex archaea that bridge the gap between prokaryotes and eukaryotes.</title>
        <authorList>
            <person name="Spang A."/>
            <person name="Saw J.H."/>
            <person name="Jorgensen S.L."/>
            <person name="Zaremba-Niedzwiedzka K."/>
            <person name="Martijn J."/>
            <person name="Lind A.E."/>
            <person name="van Eijk R."/>
            <person name="Schleper C."/>
            <person name="Guy L."/>
            <person name="Ettema T.J."/>
        </authorList>
    </citation>
    <scope>NUCLEOTIDE SEQUENCE</scope>
</reference>
<dbReference type="EMBL" id="LAZR01002228">
    <property type="protein sequence ID" value="KKN32801.1"/>
    <property type="molecule type" value="Genomic_DNA"/>
</dbReference>
<protein>
    <submittedName>
        <fullName evidence="1">Uncharacterized protein</fullName>
    </submittedName>
</protein>
<proteinExistence type="predicted"/>
<organism evidence="1">
    <name type="scientific">marine sediment metagenome</name>
    <dbReference type="NCBI Taxonomy" id="412755"/>
    <lineage>
        <taxon>unclassified sequences</taxon>
        <taxon>metagenomes</taxon>
        <taxon>ecological metagenomes</taxon>
    </lineage>
</organism>
<dbReference type="AlphaFoldDB" id="A0A0F9S716"/>